<evidence type="ECO:0000313" key="2">
    <source>
        <dbReference type="Proteomes" id="UP000621492"/>
    </source>
</evidence>
<name>A0A9W5TWM3_9BACI</name>
<gene>
    <name evidence="1" type="ORF">GCM10011409_15250</name>
</gene>
<evidence type="ECO:0008006" key="3">
    <source>
        <dbReference type="Google" id="ProtNLM"/>
    </source>
</evidence>
<evidence type="ECO:0000313" key="1">
    <source>
        <dbReference type="EMBL" id="GGB38694.1"/>
    </source>
</evidence>
<reference evidence="1" key="1">
    <citation type="journal article" date="2014" name="Int. J. Syst. Evol. Microbiol.">
        <title>Complete genome sequence of Corynebacterium casei LMG S-19264T (=DSM 44701T), isolated from a smear-ripened cheese.</title>
        <authorList>
            <consortium name="US DOE Joint Genome Institute (JGI-PGF)"/>
            <person name="Walter F."/>
            <person name="Albersmeier A."/>
            <person name="Kalinowski J."/>
            <person name="Ruckert C."/>
        </authorList>
    </citation>
    <scope>NUCLEOTIDE SEQUENCE</scope>
    <source>
        <strain evidence="1">CGMCC 1.15454</strain>
    </source>
</reference>
<proteinExistence type="predicted"/>
<comment type="caution">
    <text evidence="1">The sequence shown here is derived from an EMBL/GenBank/DDBJ whole genome shotgun (WGS) entry which is preliminary data.</text>
</comment>
<dbReference type="AlphaFoldDB" id="A0A9W5TWM3"/>
<keyword evidence="2" id="KW-1185">Reference proteome</keyword>
<protein>
    <recommendedName>
        <fullName evidence="3">DUF5082 domain-containing protein</fullName>
    </recommendedName>
</protein>
<dbReference type="Proteomes" id="UP000621492">
    <property type="component" value="Unassembled WGS sequence"/>
</dbReference>
<dbReference type="RefSeq" id="WP_188724872.1">
    <property type="nucleotide sequence ID" value="NZ_BMJD01000008.1"/>
</dbReference>
<dbReference type="Pfam" id="PF16888">
    <property type="entry name" value="YwqH-like"/>
    <property type="match status" value="1"/>
</dbReference>
<dbReference type="InterPro" id="IPR031681">
    <property type="entry name" value="YwqH-like"/>
</dbReference>
<accession>A0A9W5TWM3</accession>
<sequence length="130" mass="15024">MDNSYQISQLTSEISTFNGVIKDNNEKIGRLEDSKIKIIADQDELSMQKGAVNQPDLSSETWQGKHTNDFLDKRENIKQEYNNMMNTQVGILLDNIANAIERLKKANLDLSSSIETNRYRIRQLREMEDD</sequence>
<organism evidence="1 2">
    <name type="scientific">Lentibacillus populi</name>
    <dbReference type="NCBI Taxonomy" id="1827502"/>
    <lineage>
        <taxon>Bacteria</taxon>
        <taxon>Bacillati</taxon>
        <taxon>Bacillota</taxon>
        <taxon>Bacilli</taxon>
        <taxon>Bacillales</taxon>
        <taxon>Bacillaceae</taxon>
        <taxon>Lentibacillus</taxon>
    </lineage>
</organism>
<reference evidence="1" key="2">
    <citation type="submission" date="2020-09" db="EMBL/GenBank/DDBJ databases">
        <authorList>
            <person name="Sun Q."/>
            <person name="Zhou Y."/>
        </authorList>
    </citation>
    <scope>NUCLEOTIDE SEQUENCE</scope>
    <source>
        <strain evidence="1">CGMCC 1.15454</strain>
    </source>
</reference>
<dbReference type="EMBL" id="BMJD01000008">
    <property type="protein sequence ID" value="GGB38694.1"/>
    <property type="molecule type" value="Genomic_DNA"/>
</dbReference>